<dbReference type="CDD" id="cd09854">
    <property type="entry name" value="PIN_VapC-like"/>
    <property type="match status" value="1"/>
</dbReference>
<reference evidence="3" key="1">
    <citation type="submission" date="2018-06" db="EMBL/GenBank/DDBJ databases">
        <authorList>
            <person name="Lum Nde A."/>
            <person name="Hugo C."/>
        </authorList>
    </citation>
    <scope>NUCLEOTIDE SEQUENCE [LARGE SCALE GENOMIC DNA]</scope>
    <source>
        <strain evidence="3">1_F178</strain>
    </source>
</reference>
<dbReference type="Pfam" id="PF16289">
    <property type="entry name" value="PIN_12"/>
    <property type="match status" value="1"/>
</dbReference>
<dbReference type="InterPro" id="IPR032557">
    <property type="entry name" value="DUF4935"/>
</dbReference>
<comment type="caution">
    <text evidence="2">The sequence shown here is derived from an EMBL/GenBank/DDBJ whole genome shotgun (WGS) entry which is preliminary data.</text>
</comment>
<dbReference type="InterPro" id="IPR002716">
    <property type="entry name" value="PIN_dom"/>
</dbReference>
<evidence type="ECO:0000259" key="1">
    <source>
        <dbReference type="SMART" id="SM00670"/>
    </source>
</evidence>
<accession>A0A3D9C8L8</accession>
<evidence type="ECO:0000313" key="3">
    <source>
        <dbReference type="Proteomes" id="UP000256686"/>
    </source>
</evidence>
<dbReference type="SUPFAM" id="SSF88723">
    <property type="entry name" value="PIN domain-like"/>
    <property type="match status" value="1"/>
</dbReference>
<dbReference type="EMBL" id="QNVT01000009">
    <property type="protein sequence ID" value="REC62220.1"/>
    <property type="molecule type" value="Genomic_DNA"/>
</dbReference>
<keyword evidence="3" id="KW-1185">Reference proteome</keyword>
<feature type="domain" description="PIN" evidence="1">
    <location>
        <begin position="1"/>
        <end position="137"/>
    </location>
</feature>
<name>A0A3D9C8L8_9FLAO</name>
<sequence length="366" mass="42206">MKVILDANIIIADYAMASPSFIILLSSSKNGEIELFIPDLVIDEVLNKYKQRLEKAGSDVSSEIDKFNKLGKTKIASPLTKEIVLATCEAYEARLRRIIEENNIVILDYPETSHRFLARKAMQTKKPFNANEKGYRDCLIWENVKSLVPKENADIVLSPEVGFITANHKDFLFDNIKLHDDLAYELENESLPADSIGVYENLHVFNEVFTKIYLEHASQVEARLRDKEFWELKMGTKIDEFLEEILIGAQLGNWTFDTSNFEDAPTIEEITEVFYDYENLSVKKLAGTEYILDVKADMHLGIEVFIDKHDYYSSNNKDFRILDFDWNDHVLRAWQVVQMPVTLTIMIDNNFDCLAMEINDFAGENE</sequence>
<dbReference type="SMART" id="SM00670">
    <property type="entry name" value="PINc"/>
    <property type="match status" value="1"/>
</dbReference>
<organism evidence="2 3">
    <name type="scientific">Chryseobacterium pennae</name>
    <dbReference type="NCBI Taxonomy" id="2258962"/>
    <lineage>
        <taxon>Bacteria</taxon>
        <taxon>Pseudomonadati</taxon>
        <taxon>Bacteroidota</taxon>
        <taxon>Flavobacteriia</taxon>
        <taxon>Flavobacteriales</taxon>
        <taxon>Weeksellaceae</taxon>
        <taxon>Chryseobacterium group</taxon>
        <taxon>Chryseobacterium</taxon>
    </lineage>
</organism>
<evidence type="ECO:0000313" key="2">
    <source>
        <dbReference type="EMBL" id="REC62220.1"/>
    </source>
</evidence>
<dbReference type="AlphaFoldDB" id="A0A3D9C8L8"/>
<proteinExistence type="predicted"/>
<protein>
    <recommendedName>
        <fullName evidence="1">PIN domain-containing protein</fullName>
    </recommendedName>
</protein>
<gene>
    <name evidence="2" type="ORF">DRF65_10930</name>
</gene>
<dbReference type="Proteomes" id="UP000256686">
    <property type="component" value="Unassembled WGS sequence"/>
</dbReference>
<dbReference type="RefSeq" id="WP_123947320.1">
    <property type="nucleotide sequence ID" value="NZ_QNVT01000009.1"/>
</dbReference>
<dbReference type="InterPro" id="IPR029060">
    <property type="entry name" value="PIN-like_dom_sf"/>
</dbReference>